<dbReference type="GO" id="GO:0015074">
    <property type="term" value="P:DNA integration"/>
    <property type="evidence" value="ECO:0007669"/>
    <property type="project" value="InterPro"/>
</dbReference>
<dbReference type="Gene3D" id="1.10.443.10">
    <property type="entry name" value="Intergrase catalytic core"/>
    <property type="match status" value="1"/>
</dbReference>
<keyword evidence="1" id="KW-0233">DNA recombination</keyword>
<dbReference type="InterPro" id="IPR013762">
    <property type="entry name" value="Integrase-like_cat_sf"/>
</dbReference>
<reference evidence="4" key="1">
    <citation type="submission" date="2016-10" db="EMBL/GenBank/DDBJ databases">
        <authorList>
            <person name="Varghese N."/>
            <person name="Submissions S."/>
        </authorList>
    </citation>
    <scope>NUCLEOTIDE SEQUENCE [LARGE SCALE GENOMIC DNA]</scope>
    <source>
        <strain evidence="4">S7</strain>
    </source>
</reference>
<proteinExistence type="predicted"/>
<evidence type="ECO:0000313" key="4">
    <source>
        <dbReference type="Proteomes" id="UP000198892"/>
    </source>
</evidence>
<dbReference type="PANTHER" id="PTHR30349:SF82">
    <property type="entry name" value="INTEGRASE_RECOMBINASE YOEC-RELATED"/>
    <property type="match status" value="1"/>
</dbReference>
<evidence type="ECO:0000313" key="3">
    <source>
        <dbReference type="EMBL" id="SFP99659.1"/>
    </source>
</evidence>
<name>A0A1I5UWS2_9BACI</name>
<dbReference type="RefSeq" id="WP_093337974.1">
    <property type="nucleotide sequence ID" value="NZ_FOXD01000014.1"/>
</dbReference>
<organism evidence="3 4">
    <name type="scientific">Salibacterium halotolerans</name>
    <dbReference type="NCBI Taxonomy" id="1884432"/>
    <lineage>
        <taxon>Bacteria</taxon>
        <taxon>Bacillati</taxon>
        <taxon>Bacillota</taxon>
        <taxon>Bacilli</taxon>
        <taxon>Bacillales</taxon>
        <taxon>Bacillaceae</taxon>
    </lineage>
</organism>
<feature type="domain" description="Tyr recombinase" evidence="2">
    <location>
        <begin position="1"/>
        <end position="177"/>
    </location>
</feature>
<dbReference type="InterPro" id="IPR050090">
    <property type="entry name" value="Tyrosine_recombinase_XerCD"/>
</dbReference>
<evidence type="ECO:0000259" key="2">
    <source>
        <dbReference type="PROSITE" id="PS51898"/>
    </source>
</evidence>
<dbReference type="InterPro" id="IPR011010">
    <property type="entry name" value="DNA_brk_join_enz"/>
</dbReference>
<dbReference type="PANTHER" id="PTHR30349">
    <property type="entry name" value="PHAGE INTEGRASE-RELATED"/>
    <property type="match status" value="1"/>
</dbReference>
<dbReference type="Pfam" id="PF00589">
    <property type="entry name" value="Phage_integrase"/>
    <property type="match status" value="1"/>
</dbReference>
<protein>
    <submittedName>
        <fullName evidence="3">Phage integrase family protein</fullName>
    </submittedName>
</protein>
<keyword evidence="4" id="KW-1185">Reference proteome</keyword>
<evidence type="ECO:0000256" key="1">
    <source>
        <dbReference type="ARBA" id="ARBA00023172"/>
    </source>
</evidence>
<dbReference type="GO" id="GO:0006310">
    <property type="term" value="P:DNA recombination"/>
    <property type="evidence" value="ECO:0007669"/>
    <property type="project" value="UniProtKB-KW"/>
</dbReference>
<dbReference type="PROSITE" id="PS51898">
    <property type="entry name" value="TYR_RECOMBINASE"/>
    <property type="match status" value="1"/>
</dbReference>
<dbReference type="GO" id="GO:0003677">
    <property type="term" value="F:DNA binding"/>
    <property type="evidence" value="ECO:0007669"/>
    <property type="project" value="InterPro"/>
</dbReference>
<dbReference type="EMBL" id="FOXD01000014">
    <property type="protein sequence ID" value="SFP99659.1"/>
    <property type="molecule type" value="Genomic_DNA"/>
</dbReference>
<sequence length="181" mass="20524">MANEVNAIKSKVDRDKMKRALHGRDRLLFVVGVSLGLRISDLLPLKVGDLRGQDTLYIAEKKTGKRRPIKLNATVRKEVAKLDGEDDEYLFRSKRSHHKPIDRVQAYRILNAAAERAGIAGKIGGIGTHTLRKTHGWMLYENGTDITRIMRILKHSSERETLKYIGIEQQELDEAVEAIEV</sequence>
<dbReference type="SUPFAM" id="SSF56349">
    <property type="entry name" value="DNA breaking-rejoining enzymes"/>
    <property type="match status" value="1"/>
</dbReference>
<gene>
    <name evidence="3" type="ORF">SAMN05518683_11485</name>
</gene>
<dbReference type="OrthoDB" id="9788852at2"/>
<dbReference type="InterPro" id="IPR002104">
    <property type="entry name" value="Integrase_catalytic"/>
</dbReference>
<accession>A0A1I5UWS2</accession>
<dbReference type="AlphaFoldDB" id="A0A1I5UWS2"/>
<dbReference type="Proteomes" id="UP000198892">
    <property type="component" value="Unassembled WGS sequence"/>
</dbReference>